<dbReference type="Pfam" id="PF03631">
    <property type="entry name" value="Virul_fac_BrkB"/>
    <property type="match status" value="1"/>
</dbReference>
<sequence>MRLYQELKHLSWKAFFLEMKESFIKSKITGLAAQLAYYFLLSLFPFLIFLLTLGGIFISPEDALSILNHVIPGQSSKLIQDNIYAVLETRNNGLLSFGIIAALWSASNGVNALIMALNEAYGVKECRSFVKTRLLAILLTVGVIIAIVVALILPVFGKAIGMFIFSYLGLDTYFLNMWALLRWAISFVIIAIVFSILYYTGPCKRLSYKDVCYGAVVSTLLWQLVSLCFAYYVDHFGKFTSTYGSLGAIIVLMLWFYLTGIVILIGGLINAILHKFKVDRVYAKGLLEEKVD</sequence>
<evidence type="ECO:0000313" key="8">
    <source>
        <dbReference type="Proteomes" id="UP000004080"/>
    </source>
</evidence>
<evidence type="ECO:0000256" key="4">
    <source>
        <dbReference type="ARBA" id="ARBA00022989"/>
    </source>
</evidence>
<comment type="caution">
    <text evidence="7">The sequence shown here is derived from an EMBL/GenBank/DDBJ whole genome shotgun (WGS) entry which is preliminary data.</text>
</comment>
<gene>
    <name evidence="7" type="ORF">A374_13415</name>
</gene>
<dbReference type="PANTHER" id="PTHR30213:SF0">
    <property type="entry name" value="UPF0761 MEMBRANE PROTEIN YIHY"/>
    <property type="match status" value="1"/>
</dbReference>
<keyword evidence="4 6" id="KW-1133">Transmembrane helix</keyword>
<dbReference type="eggNOG" id="COG1295">
    <property type="taxonomic scope" value="Bacteria"/>
</dbReference>
<dbReference type="EMBL" id="AKKV01000030">
    <property type="protein sequence ID" value="EIT84693.1"/>
    <property type="molecule type" value="Genomic_DNA"/>
</dbReference>
<evidence type="ECO:0000256" key="6">
    <source>
        <dbReference type="SAM" id="Phobius"/>
    </source>
</evidence>
<dbReference type="STRING" id="1196324.A374_13415"/>
<keyword evidence="3 6" id="KW-0812">Transmembrane</keyword>
<evidence type="ECO:0000256" key="2">
    <source>
        <dbReference type="ARBA" id="ARBA00022475"/>
    </source>
</evidence>
<evidence type="ECO:0000256" key="3">
    <source>
        <dbReference type="ARBA" id="ARBA00022692"/>
    </source>
</evidence>
<evidence type="ECO:0000313" key="7">
    <source>
        <dbReference type="EMBL" id="EIT84693.1"/>
    </source>
</evidence>
<keyword evidence="5 6" id="KW-0472">Membrane</keyword>
<feature type="transmembrane region" description="Helical" evidence="6">
    <location>
        <begin position="211"/>
        <end position="233"/>
    </location>
</feature>
<dbReference type="PANTHER" id="PTHR30213">
    <property type="entry name" value="INNER MEMBRANE PROTEIN YHJD"/>
    <property type="match status" value="1"/>
</dbReference>
<feature type="transmembrane region" description="Helical" evidence="6">
    <location>
        <begin position="35"/>
        <end position="58"/>
    </location>
</feature>
<reference evidence="7 8" key="1">
    <citation type="journal article" date="2012" name="J. Bacteriol.">
        <title>Genome of Bacillus macauensis ZFHKF-1, a Long-Chain-Forming Bacterium.</title>
        <authorList>
            <person name="Cai L."/>
            <person name="Zhang T."/>
        </authorList>
    </citation>
    <scope>NUCLEOTIDE SEQUENCE [LARGE SCALE GENOMIC DNA]</scope>
    <source>
        <strain evidence="7 8">ZFHKF-1</strain>
    </source>
</reference>
<name>I8UD15_9BACL</name>
<keyword evidence="2" id="KW-1003">Cell membrane</keyword>
<dbReference type="NCBIfam" id="TIGR00765">
    <property type="entry name" value="yihY_not_rbn"/>
    <property type="match status" value="1"/>
</dbReference>
<dbReference type="PIRSF" id="PIRSF035875">
    <property type="entry name" value="RNase_BN"/>
    <property type="match status" value="1"/>
</dbReference>
<dbReference type="InterPro" id="IPR017039">
    <property type="entry name" value="Virul_fac_BrkB"/>
</dbReference>
<dbReference type="Proteomes" id="UP000004080">
    <property type="component" value="Unassembled WGS sequence"/>
</dbReference>
<feature type="transmembrane region" description="Helical" evidence="6">
    <location>
        <begin position="180"/>
        <end position="199"/>
    </location>
</feature>
<dbReference type="RefSeq" id="WP_007202761.1">
    <property type="nucleotide sequence ID" value="NZ_AKKV01000030.1"/>
</dbReference>
<organism evidence="7 8">
    <name type="scientific">Fictibacillus macauensis ZFHKF-1</name>
    <dbReference type="NCBI Taxonomy" id="1196324"/>
    <lineage>
        <taxon>Bacteria</taxon>
        <taxon>Bacillati</taxon>
        <taxon>Bacillota</taxon>
        <taxon>Bacilli</taxon>
        <taxon>Bacillales</taxon>
        <taxon>Fictibacillaceae</taxon>
        <taxon>Fictibacillus</taxon>
    </lineage>
</organism>
<protein>
    <submittedName>
        <fullName evidence="7">YihY family protein</fullName>
    </submittedName>
</protein>
<dbReference type="GO" id="GO:0005886">
    <property type="term" value="C:plasma membrane"/>
    <property type="evidence" value="ECO:0007669"/>
    <property type="project" value="UniProtKB-SubCell"/>
</dbReference>
<feature type="transmembrane region" description="Helical" evidence="6">
    <location>
        <begin position="245"/>
        <end position="273"/>
    </location>
</feature>
<comment type="subcellular location">
    <subcellularLocation>
        <location evidence="1">Cell membrane</location>
        <topology evidence="1">Multi-pass membrane protein</topology>
    </subcellularLocation>
</comment>
<feature type="transmembrane region" description="Helical" evidence="6">
    <location>
        <begin position="135"/>
        <end position="168"/>
    </location>
</feature>
<dbReference type="AlphaFoldDB" id="I8UD15"/>
<evidence type="ECO:0000256" key="5">
    <source>
        <dbReference type="ARBA" id="ARBA00023136"/>
    </source>
</evidence>
<feature type="transmembrane region" description="Helical" evidence="6">
    <location>
        <begin position="94"/>
        <end position="114"/>
    </location>
</feature>
<keyword evidence="8" id="KW-1185">Reference proteome</keyword>
<proteinExistence type="predicted"/>
<dbReference type="PATRIC" id="fig|1196324.3.peg.2742"/>
<accession>I8UD15</accession>
<evidence type="ECO:0000256" key="1">
    <source>
        <dbReference type="ARBA" id="ARBA00004651"/>
    </source>
</evidence>